<organism evidence="2 3">
    <name type="scientific">Echinicola soli</name>
    <dbReference type="NCBI Taxonomy" id="2591634"/>
    <lineage>
        <taxon>Bacteria</taxon>
        <taxon>Pseudomonadati</taxon>
        <taxon>Bacteroidota</taxon>
        <taxon>Cytophagia</taxon>
        <taxon>Cytophagales</taxon>
        <taxon>Cyclobacteriaceae</taxon>
        <taxon>Echinicola</taxon>
    </lineage>
</organism>
<feature type="transmembrane region" description="Helical" evidence="1">
    <location>
        <begin position="73"/>
        <end position="93"/>
    </location>
</feature>
<dbReference type="OrthoDB" id="9871321at2"/>
<feature type="transmembrane region" description="Helical" evidence="1">
    <location>
        <begin position="14"/>
        <end position="35"/>
    </location>
</feature>
<keyword evidence="3" id="KW-1185">Reference proteome</keyword>
<dbReference type="EMBL" id="CP041253">
    <property type="protein sequence ID" value="QDH79368.1"/>
    <property type="molecule type" value="Genomic_DNA"/>
</dbReference>
<dbReference type="RefSeq" id="WP_141614612.1">
    <property type="nucleotide sequence ID" value="NZ_CP041253.1"/>
</dbReference>
<reference evidence="2 3" key="1">
    <citation type="submission" date="2019-06" db="EMBL/GenBank/DDBJ databases">
        <title>Echinicola alkalisoli sp. nov. isolated from saline soil.</title>
        <authorList>
            <person name="Sun J.-Q."/>
            <person name="Xu L."/>
        </authorList>
    </citation>
    <scope>NUCLEOTIDE SEQUENCE [LARGE SCALE GENOMIC DNA]</scope>
    <source>
        <strain evidence="2 3">LN3S3</strain>
    </source>
</reference>
<dbReference type="AlphaFoldDB" id="A0A514CHR9"/>
<name>A0A514CHR9_9BACT</name>
<gene>
    <name evidence="2" type="ORF">FKX85_10100</name>
</gene>
<evidence type="ECO:0000313" key="3">
    <source>
        <dbReference type="Proteomes" id="UP000316614"/>
    </source>
</evidence>
<accession>A0A514CHR9</accession>
<evidence type="ECO:0000256" key="1">
    <source>
        <dbReference type="SAM" id="Phobius"/>
    </source>
</evidence>
<keyword evidence="1" id="KW-0472">Membrane</keyword>
<keyword evidence="1" id="KW-1133">Transmembrane helix</keyword>
<protein>
    <submittedName>
        <fullName evidence="2">Uncharacterized protein</fullName>
    </submittedName>
</protein>
<evidence type="ECO:0000313" key="2">
    <source>
        <dbReference type="EMBL" id="QDH79368.1"/>
    </source>
</evidence>
<sequence>MEFIINYINTNPNLIRAAIIIAGYFLTFSITNCLIKKIVLKDKKTSEANDDEKIDKNDEKIIRDGYINGKCENIIILSFVLAVEITGLALIFADKKTSTTMQFFF</sequence>
<dbReference type="KEGG" id="echi:FKX85_10100"/>
<keyword evidence="1" id="KW-0812">Transmembrane</keyword>
<dbReference type="Proteomes" id="UP000316614">
    <property type="component" value="Chromosome"/>
</dbReference>
<proteinExistence type="predicted"/>